<comment type="caution">
    <text evidence="1">The sequence shown here is derived from an EMBL/GenBank/DDBJ whole genome shotgun (WGS) entry which is preliminary data.</text>
</comment>
<protein>
    <submittedName>
        <fullName evidence="1">HK97 gp10 family phage protein</fullName>
    </submittedName>
</protein>
<accession>A0ABS9NPK0</accession>
<name>A0ABS9NPK0_9NEIS</name>
<dbReference type="RefSeq" id="WP_238748239.1">
    <property type="nucleotide sequence ID" value="NZ_JAKOOW010000033.1"/>
</dbReference>
<sequence length="160" mass="17977">MIRADFTGMEALTAALQAWSPRIQTEMEVSIGRLTLILQREVMANRLSGRVLNVQTGNLRRSIHQKVESSGNQVSGTVNTNVRYGVMHEYGFAGTVSVKAHLRQVRQVFGHTLASPRTARVGAHSRRVNYPERSFLRTALRDLRPAIEQELGRAVERARQ</sequence>
<keyword evidence="2" id="KW-1185">Reference proteome</keyword>
<dbReference type="EMBL" id="JAKOOW010000033">
    <property type="protein sequence ID" value="MCG6504707.1"/>
    <property type="molecule type" value="Genomic_DNA"/>
</dbReference>
<proteinExistence type="predicted"/>
<evidence type="ECO:0000313" key="1">
    <source>
        <dbReference type="EMBL" id="MCG6504707.1"/>
    </source>
</evidence>
<reference evidence="1 2" key="1">
    <citation type="submission" date="2022-02" db="EMBL/GenBank/DDBJ databases">
        <title>Genome sequence data of Kingella unionensis sp. nov. strain CICC 24913 (CCUG 75125).</title>
        <authorList>
            <person name="Xiao M."/>
        </authorList>
    </citation>
    <scope>NUCLEOTIDE SEQUENCE [LARGE SCALE GENOMIC DNA]</scope>
    <source>
        <strain evidence="1 2">CICC 24913</strain>
    </source>
</reference>
<gene>
    <name evidence="1" type="ORF">MB824_09380</name>
</gene>
<evidence type="ECO:0000313" key="2">
    <source>
        <dbReference type="Proteomes" id="UP001298424"/>
    </source>
</evidence>
<dbReference type="Proteomes" id="UP001298424">
    <property type="component" value="Unassembled WGS sequence"/>
</dbReference>
<organism evidence="1 2">
    <name type="scientific">Kingella pumchi</name>
    <dbReference type="NCBI Taxonomy" id="2779506"/>
    <lineage>
        <taxon>Bacteria</taxon>
        <taxon>Pseudomonadati</taxon>
        <taxon>Pseudomonadota</taxon>
        <taxon>Betaproteobacteria</taxon>
        <taxon>Neisseriales</taxon>
        <taxon>Neisseriaceae</taxon>
        <taxon>Kingella</taxon>
    </lineage>
</organism>